<dbReference type="OMA" id="YLFHPSP"/>
<reference evidence="3 4" key="1">
    <citation type="journal article" date="2011" name="J. Gen. Appl. Microbiol.">
        <title>Draft genome sequencing of the enigmatic basidiomycete Mixia osmundae.</title>
        <authorList>
            <person name="Nishida H."/>
            <person name="Nagatsuka Y."/>
            <person name="Sugiyama J."/>
        </authorList>
    </citation>
    <scope>NUCLEOTIDE SEQUENCE [LARGE SCALE GENOMIC DNA]</scope>
    <source>
        <strain evidence="4">CBS 9802 / IAM 14324 / JCM 22182 / KY 12970</strain>
    </source>
</reference>
<dbReference type="HOGENOM" id="CLU_069446_2_0_1"/>
<dbReference type="Proteomes" id="UP000009131">
    <property type="component" value="Unassembled WGS sequence"/>
</dbReference>
<dbReference type="InterPro" id="IPR028108">
    <property type="entry name" value="DUF4505"/>
</dbReference>
<gene>
    <name evidence="3" type="primary">Mo00817</name>
    <name evidence="3" type="ORF">E5Q_00817</name>
</gene>
<evidence type="ECO:0000313" key="4">
    <source>
        <dbReference type="Proteomes" id="UP000009131"/>
    </source>
</evidence>
<keyword evidence="4" id="KW-1185">Reference proteome</keyword>
<dbReference type="AlphaFoldDB" id="G7DUA9"/>
<sequence length="218" mass="24475">MLRPLPGQAGRRLATTGSLDPGLRPDGTREYFYDINHHGELFLSATKIKHFTSKLKSADFLDFFFRRLRPLIGNPARISSTLGTYDTSEIERRKREGYRFVSPCGKELNWIKVDPLCTPVVYQDLDTSTSALSWAGSFETSFEADKLRVDPRSGYLFHPSPPDNVKAYGAYCLLRSSLVLNKLADSLTYDEHGNGELLYRGRKHAIKPLGTDDAIKGA</sequence>
<dbReference type="EMBL" id="BABT02000028">
    <property type="protein sequence ID" value="GAA94169.1"/>
    <property type="molecule type" value="Genomic_DNA"/>
</dbReference>
<protein>
    <submittedName>
        <fullName evidence="3">Uncharacterized protein</fullName>
    </submittedName>
</protein>
<reference evidence="3 4" key="2">
    <citation type="journal article" date="2012" name="Open Biol.">
        <title>Characteristics of nucleosomes and linker DNA regions on the genome of the basidiomycete Mixia osmundae revealed by mono- and dinucleosome mapping.</title>
        <authorList>
            <person name="Nishida H."/>
            <person name="Kondo S."/>
            <person name="Matsumoto T."/>
            <person name="Suzuki Y."/>
            <person name="Yoshikawa H."/>
            <person name="Taylor T.D."/>
            <person name="Sugiyama J."/>
        </authorList>
    </citation>
    <scope>NUCLEOTIDE SEQUENCE [LARGE SCALE GENOMIC DNA]</scope>
    <source>
        <strain evidence="4">CBS 9802 / IAM 14324 / JCM 22182 / KY 12970</strain>
    </source>
</reference>
<comment type="caution">
    <text evidence="3">The sequence shown here is derived from an EMBL/GenBank/DDBJ whole genome shotgun (WGS) entry which is preliminary data.</text>
</comment>
<accession>G7DUA9</accession>
<dbReference type="Pfam" id="PF14956">
    <property type="entry name" value="DUF4505"/>
    <property type="match status" value="1"/>
</dbReference>
<feature type="region of interest" description="Disordered" evidence="2">
    <location>
        <begin position="1"/>
        <end position="22"/>
    </location>
</feature>
<organism evidence="3 4">
    <name type="scientific">Mixia osmundae (strain CBS 9802 / IAM 14324 / JCM 22182 / KY 12970)</name>
    <dbReference type="NCBI Taxonomy" id="764103"/>
    <lineage>
        <taxon>Eukaryota</taxon>
        <taxon>Fungi</taxon>
        <taxon>Dikarya</taxon>
        <taxon>Basidiomycota</taxon>
        <taxon>Pucciniomycotina</taxon>
        <taxon>Mixiomycetes</taxon>
        <taxon>Mixiales</taxon>
        <taxon>Mixiaceae</taxon>
        <taxon>Mixia</taxon>
    </lineage>
</organism>
<evidence type="ECO:0000313" key="3">
    <source>
        <dbReference type="EMBL" id="GAA94169.1"/>
    </source>
</evidence>
<dbReference type="RefSeq" id="XP_014569606.1">
    <property type="nucleotide sequence ID" value="XM_014714120.1"/>
</dbReference>
<dbReference type="eggNOG" id="ENOG502R8EE">
    <property type="taxonomic scope" value="Eukaryota"/>
</dbReference>
<evidence type="ECO:0000256" key="1">
    <source>
        <dbReference type="ARBA" id="ARBA00006322"/>
    </source>
</evidence>
<comment type="similarity">
    <text evidence="1">Belongs to the UPF0598 family.</text>
</comment>
<dbReference type="PANTHER" id="PTHR31449">
    <property type="entry name" value="UPF0598 PROTEIN C8ORF82"/>
    <property type="match status" value="1"/>
</dbReference>
<proteinExistence type="inferred from homology"/>
<dbReference type="PANTHER" id="PTHR31449:SF3">
    <property type="entry name" value="UPF0598 PROTEIN C8ORF82"/>
    <property type="match status" value="1"/>
</dbReference>
<evidence type="ECO:0000256" key="2">
    <source>
        <dbReference type="SAM" id="MobiDB-lite"/>
    </source>
</evidence>
<dbReference type="InParanoid" id="G7DUA9"/>
<name>G7DUA9_MIXOS</name>
<dbReference type="OrthoDB" id="10260024at2759"/>
<dbReference type="STRING" id="764103.G7DUA9"/>